<dbReference type="EMBL" id="NMUL01000016">
    <property type="protein sequence ID" value="OXM66775.1"/>
    <property type="molecule type" value="Genomic_DNA"/>
</dbReference>
<comment type="caution">
    <text evidence="2">The sequence shown here is derived from an EMBL/GenBank/DDBJ whole genome shotgun (WGS) entry which is preliminary data.</text>
</comment>
<keyword evidence="3" id="KW-1185">Reference proteome</keyword>
<sequence>METPVTGDQFVTNVKNFAPVLAVLAAVLRSIPVLIVSGRARKRGRNPSHATIRIRTLESAAPWDKYDEKKELWPADWDNVETKRHYRRRERRWIWFFMIVFLAAAIVYGFFFADDVVSNFISFRDGTGFLAGPAFVLFLVLFSFQVRFLRKIWGDRGLKPSLYGACGSVTVTGELPEIRQYCLGALYEAGSTIVSCTDARDEHGEHVEIVAATGIWPPQWLNTGPLQLVSFRGQKVVVQVRPAGEAEWNVSVWSDNMDPGVDEGHRANERNARSFVEAWTFFPGSAEEPPATR</sequence>
<proteinExistence type="predicted"/>
<evidence type="ECO:0000313" key="3">
    <source>
        <dbReference type="Proteomes" id="UP000215199"/>
    </source>
</evidence>
<keyword evidence="1" id="KW-0472">Membrane</keyword>
<protein>
    <submittedName>
        <fullName evidence="2">Uncharacterized protein</fullName>
    </submittedName>
</protein>
<evidence type="ECO:0000256" key="1">
    <source>
        <dbReference type="SAM" id="Phobius"/>
    </source>
</evidence>
<feature type="transmembrane region" description="Helical" evidence="1">
    <location>
        <begin position="93"/>
        <end position="113"/>
    </location>
</feature>
<keyword evidence="1" id="KW-0812">Transmembrane</keyword>
<dbReference type="AlphaFoldDB" id="A0A229T6A5"/>
<organism evidence="2 3">
    <name type="scientific">Amycolatopsis vastitatis</name>
    <dbReference type="NCBI Taxonomy" id="1905142"/>
    <lineage>
        <taxon>Bacteria</taxon>
        <taxon>Bacillati</taxon>
        <taxon>Actinomycetota</taxon>
        <taxon>Actinomycetes</taxon>
        <taxon>Pseudonocardiales</taxon>
        <taxon>Pseudonocardiaceae</taxon>
        <taxon>Amycolatopsis</taxon>
    </lineage>
</organism>
<gene>
    <name evidence="2" type="ORF">CF165_18500</name>
</gene>
<accession>A0A229T6A5</accession>
<dbReference type="Proteomes" id="UP000215199">
    <property type="component" value="Unassembled WGS sequence"/>
</dbReference>
<feature type="transmembrane region" description="Helical" evidence="1">
    <location>
        <begin position="128"/>
        <end position="149"/>
    </location>
</feature>
<name>A0A229T6A5_9PSEU</name>
<evidence type="ECO:0000313" key="2">
    <source>
        <dbReference type="EMBL" id="OXM66775.1"/>
    </source>
</evidence>
<reference evidence="3" key="1">
    <citation type="submission" date="2017-07" db="EMBL/GenBank/DDBJ databases">
        <title>Comparative genome mining reveals phylogenetic distribution patterns of secondary metabolites in Amycolatopsis.</title>
        <authorList>
            <person name="Adamek M."/>
            <person name="Alanjary M."/>
            <person name="Sales-Ortells H."/>
            <person name="Goodfellow M."/>
            <person name="Bull A.T."/>
            <person name="Kalinowski J."/>
            <person name="Ziemert N."/>
        </authorList>
    </citation>
    <scope>NUCLEOTIDE SEQUENCE [LARGE SCALE GENOMIC DNA]</scope>
    <source>
        <strain evidence="3">H5</strain>
    </source>
</reference>
<keyword evidence="1" id="KW-1133">Transmembrane helix</keyword>
<feature type="transmembrane region" description="Helical" evidence="1">
    <location>
        <begin position="17"/>
        <end position="36"/>
    </location>
</feature>